<evidence type="ECO:0000313" key="2">
    <source>
        <dbReference type="EMBL" id="EGW15157.1"/>
    </source>
</evidence>
<dbReference type="Proteomes" id="UP000001075">
    <property type="component" value="Unassembled WGS sequence"/>
</dbReference>
<gene>
    <name evidence="2" type="ORF">I79_026113</name>
</gene>
<name>G3IQ25_CRIGR</name>
<sequence length="62" mass="6760">MSSSDSVNESKFSSPSNQLPDRKAGSALSSRPVWSRVTSRAANTAQRNPVWKNQSLSPQEVL</sequence>
<evidence type="ECO:0000256" key="1">
    <source>
        <dbReference type="SAM" id="MobiDB-lite"/>
    </source>
</evidence>
<dbReference type="InParanoid" id="G3IQ25"/>
<feature type="compositionally biased region" description="Polar residues" evidence="1">
    <location>
        <begin position="1"/>
        <end position="19"/>
    </location>
</feature>
<feature type="compositionally biased region" description="Polar residues" evidence="1">
    <location>
        <begin position="36"/>
        <end position="62"/>
    </location>
</feature>
<dbReference type="AlphaFoldDB" id="G3IQ25"/>
<protein>
    <submittedName>
        <fullName evidence="2">Uncharacterized protein</fullName>
    </submittedName>
</protein>
<proteinExistence type="predicted"/>
<organism evidence="2 3">
    <name type="scientific">Cricetulus griseus</name>
    <name type="common">Chinese hamster</name>
    <name type="synonym">Cricetulus barabensis griseus</name>
    <dbReference type="NCBI Taxonomy" id="10029"/>
    <lineage>
        <taxon>Eukaryota</taxon>
        <taxon>Metazoa</taxon>
        <taxon>Chordata</taxon>
        <taxon>Craniata</taxon>
        <taxon>Vertebrata</taxon>
        <taxon>Euteleostomi</taxon>
        <taxon>Mammalia</taxon>
        <taxon>Eutheria</taxon>
        <taxon>Euarchontoglires</taxon>
        <taxon>Glires</taxon>
        <taxon>Rodentia</taxon>
        <taxon>Myomorpha</taxon>
        <taxon>Muroidea</taxon>
        <taxon>Cricetidae</taxon>
        <taxon>Cricetinae</taxon>
        <taxon>Cricetulus</taxon>
    </lineage>
</organism>
<reference evidence="3" key="1">
    <citation type="journal article" date="2011" name="Nat. Biotechnol.">
        <title>The genomic sequence of the Chinese hamster ovary (CHO)-K1 cell line.</title>
        <authorList>
            <person name="Xu X."/>
            <person name="Nagarajan H."/>
            <person name="Lewis N.E."/>
            <person name="Pan S."/>
            <person name="Cai Z."/>
            <person name="Liu X."/>
            <person name="Chen W."/>
            <person name="Xie M."/>
            <person name="Wang W."/>
            <person name="Hammond S."/>
            <person name="Andersen M.R."/>
            <person name="Neff N."/>
            <person name="Passarelli B."/>
            <person name="Koh W."/>
            <person name="Fan H.C."/>
            <person name="Wang J."/>
            <person name="Gui Y."/>
            <person name="Lee K.H."/>
            <person name="Betenbaugh M.J."/>
            <person name="Quake S.R."/>
            <person name="Famili I."/>
            <person name="Palsson B.O."/>
            <person name="Wang J."/>
        </authorList>
    </citation>
    <scope>NUCLEOTIDE SEQUENCE [LARGE SCALE GENOMIC DNA]</scope>
    <source>
        <strain evidence="3">CHO K1 cell line</strain>
    </source>
</reference>
<feature type="region of interest" description="Disordered" evidence="1">
    <location>
        <begin position="1"/>
        <end position="62"/>
    </location>
</feature>
<dbReference type="EMBL" id="JH023047">
    <property type="protein sequence ID" value="EGW15157.1"/>
    <property type="molecule type" value="Genomic_DNA"/>
</dbReference>
<evidence type="ECO:0000313" key="3">
    <source>
        <dbReference type="Proteomes" id="UP000001075"/>
    </source>
</evidence>
<accession>G3IQ25</accession>